<dbReference type="EMBL" id="CP001759">
    <property type="protein sequence ID" value="ACZ49461.1"/>
    <property type="molecule type" value="Genomic_DNA"/>
</dbReference>
<keyword evidence="2" id="KW-1185">Reference proteome</keyword>
<sequence length="72" mass="8191">MRAGWTAGRFELLGVITEWAWSGYVEFSGTHDRFRYCPGKGFWNHAHCVHGWVKHAKSSSSACVQQVHTARL</sequence>
<name>D1ASK8_ANACI</name>
<accession>D1ASK8</accession>
<proteinExistence type="predicted"/>
<protein>
    <submittedName>
        <fullName evidence="1">Uncharacterized protein</fullName>
    </submittedName>
</protein>
<organism evidence="1 2">
    <name type="scientific">Anaplasma centrale (strain Israel)</name>
    <name type="common">Anaplasma marginale subsp. centrale (strain Israel)</name>
    <dbReference type="NCBI Taxonomy" id="574556"/>
    <lineage>
        <taxon>Bacteria</taxon>
        <taxon>Pseudomonadati</taxon>
        <taxon>Pseudomonadota</taxon>
        <taxon>Alphaproteobacteria</taxon>
        <taxon>Rickettsiales</taxon>
        <taxon>Anaplasmataceae</taxon>
        <taxon>Anaplasma</taxon>
    </lineage>
</organism>
<reference evidence="1 2" key="1">
    <citation type="journal article" date="2010" name="J. Bacteriol.">
        <title>Complete genome sequence of Anaplasma marginale subsp. centrale.</title>
        <authorList>
            <person name="Herndon D.R."/>
            <person name="Palmer G.H."/>
            <person name="Shkap V."/>
            <person name="Knowles D.P. Jr."/>
            <person name="Brayton K.A."/>
        </authorList>
    </citation>
    <scope>NUCLEOTIDE SEQUENCE [LARGE SCALE GENOMIC DNA]</scope>
    <source>
        <strain evidence="1 2">Israel</strain>
    </source>
</reference>
<gene>
    <name evidence="1" type="ordered locus">ACIS_00962</name>
</gene>
<evidence type="ECO:0000313" key="1">
    <source>
        <dbReference type="EMBL" id="ACZ49461.1"/>
    </source>
</evidence>
<dbReference type="AlphaFoldDB" id="D1ASK8"/>
<evidence type="ECO:0000313" key="2">
    <source>
        <dbReference type="Proteomes" id="UP000000630"/>
    </source>
</evidence>
<dbReference type="KEGG" id="acn:ACIS_00962"/>
<dbReference type="HOGENOM" id="CLU_2713503_0_0_5"/>
<dbReference type="Proteomes" id="UP000000630">
    <property type="component" value="Chromosome"/>
</dbReference>